<gene>
    <name evidence="2" type="ORF">H0235_017884</name>
</gene>
<proteinExistence type="predicted"/>
<evidence type="ECO:0000256" key="1">
    <source>
        <dbReference type="SAM" id="MobiDB-lite"/>
    </source>
</evidence>
<comment type="caution">
    <text evidence="2">The sequence shown here is derived from an EMBL/GenBank/DDBJ whole genome shotgun (WGS) entry which is preliminary data.</text>
</comment>
<feature type="compositionally biased region" description="Basic residues" evidence="1">
    <location>
        <begin position="1"/>
        <end position="16"/>
    </location>
</feature>
<protein>
    <submittedName>
        <fullName evidence="2">Uncharacterized protein</fullName>
    </submittedName>
</protein>
<evidence type="ECO:0000313" key="3">
    <source>
        <dbReference type="Proteomes" id="UP000600918"/>
    </source>
</evidence>
<evidence type="ECO:0000313" key="2">
    <source>
        <dbReference type="EMBL" id="KAF7389400.1"/>
    </source>
</evidence>
<keyword evidence="3" id="KW-1185">Reference proteome</keyword>
<dbReference type="EMBL" id="JACSDY010000024">
    <property type="protein sequence ID" value="KAF7389400.1"/>
    <property type="molecule type" value="Genomic_DNA"/>
</dbReference>
<feature type="region of interest" description="Disordered" evidence="1">
    <location>
        <begin position="1"/>
        <end position="46"/>
    </location>
</feature>
<sequence length="74" mass="8402">MIERGGRRRTIRRRRGGGGEEAEDDEKGKRDVRRGKREGLDAGFFQRRQGYGRMDVGIMEASTVPSSSDKKCGW</sequence>
<organism evidence="2 3">
    <name type="scientific">Vespula pensylvanica</name>
    <name type="common">Western yellow jacket</name>
    <name type="synonym">Wasp</name>
    <dbReference type="NCBI Taxonomy" id="30213"/>
    <lineage>
        <taxon>Eukaryota</taxon>
        <taxon>Metazoa</taxon>
        <taxon>Ecdysozoa</taxon>
        <taxon>Arthropoda</taxon>
        <taxon>Hexapoda</taxon>
        <taxon>Insecta</taxon>
        <taxon>Pterygota</taxon>
        <taxon>Neoptera</taxon>
        <taxon>Endopterygota</taxon>
        <taxon>Hymenoptera</taxon>
        <taxon>Apocrita</taxon>
        <taxon>Aculeata</taxon>
        <taxon>Vespoidea</taxon>
        <taxon>Vespidae</taxon>
        <taxon>Vespinae</taxon>
        <taxon>Vespula</taxon>
    </lineage>
</organism>
<dbReference type="Proteomes" id="UP000600918">
    <property type="component" value="Unassembled WGS sequence"/>
</dbReference>
<accession>A0A834MXY1</accession>
<name>A0A834MXY1_VESPE</name>
<dbReference type="AlphaFoldDB" id="A0A834MXY1"/>
<reference evidence="2" key="1">
    <citation type="journal article" date="2020" name="G3 (Bethesda)">
        <title>High-Quality Assemblies for Three Invasive Social Wasps from the &lt;i&gt;Vespula&lt;/i&gt; Genus.</title>
        <authorList>
            <person name="Harrop T.W.R."/>
            <person name="Guhlin J."/>
            <person name="McLaughlin G.M."/>
            <person name="Permina E."/>
            <person name="Stockwell P."/>
            <person name="Gilligan J."/>
            <person name="Le Lec M.F."/>
            <person name="Gruber M.A.M."/>
            <person name="Quinn O."/>
            <person name="Lovegrove M."/>
            <person name="Duncan E.J."/>
            <person name="Remnant E.J."/>
            <person name="Van Eeckhoven J."/>
            <person name="Graham B."/>
            <person name="Knapp R.A."/>
            <person name="Langford K.W."/>
            <person name="Kronenberg Z."/>
            <person name="Press M.O."/>
            <person name="Eacker S.M."/>
            <person name="Wilson-Rankin E.E."/>
            <person name="Purcell J."/>
            <person name="Lester P.J."/>
            <person name="Dearden P.K."/>
        </authorList>
    </citation>
    <scope>NUCLEOTIDE SEQUENCE</scope>
    <source>
        <strain evidence="2">Volc-1</strain>
    </source>
</reference>